<evidence type="ECO:0000259" key="7">
    <source>
        <dbReference type="SMART" id="SM00842"/>
    </source>
</evidence>
<dbReference type="Gene3D" id="3.30.420.40">
    <property type="match status" value="2"/>
</dbReference>
<dbReference type="Gene3D" id="3.30.1490.110">
    <property type="match status" value="1"/>
</dbReference>
<dbReference type="PANTHER" id="PTHR32432">
    <property type="entry name" value="CELL DIVISION PROTEIN FTSA-RELATED"/>
    <property type="match status" value="1"/>
</dbReference>
<dbReference type="InterPro" id="IPR050696">
    <property type="entry name" value="FtsA/MreB"/>
</dbReference>
<dbReference type="HAMAP" id="MF_02033">
    <property type="entry name" value="FtsA"/>
    <property type="match status" value="1"/>
</dbReference>
<dbReference type="Pfam" id="PF02491">
    <property type="entry name" value="SHS2_FTSA"/>
    <property type="match status" value="1"/>
</dbReference>
<keyword evidence="1 5" id="KW-1003">Cell membrane</keyword>
<dbReference type="Proteomes" id="UP000191931">
    <property type="component" value="Unassembled WGS sequence"/>
</dbReference>
<dbReference type="EMBL" id="FWEV01000155">
    <property type="protein sequence ID" value="SLM30682.1"/>
    <property type="molecule type" value="Genomic_DNA"/>
</dbReference>
<dbReference type="InterPro" id="IPR003494">
    <property type="entry name" value="SHS2_FtsA"/>
</dbReference>
<dbReference type="CDD" id="cd24048">
    <property type="entry name" value="ASKHA_NBD_FtsA"/>
    <property type="match status" value="1"/>
</dbReference>
<dbReference type="Pfam" id="PF14450">
    <property type="entry name" value="FtsA"/>
    <property type="match status" value="1"/>
</dbReference>
<dbReference type="SUPFAM" id="SSF53067">
    <property type="entry name" value="Actin-like ATPase domain"/>
    <property type="match status" value="2"/>
</dbReference>
<dbReference type="STRING" id="1246637.MTBBW1_2380006"/>
<feature type="domain" description="SHS2" evidence="7">
    <location>
        <begin position="20"/>
        <end position="205"/>
    </location>
</feature>
<dbReference type="FunFam" id="3.30.1490.110:FF:000001">
    <property type="entry name" value="Cell division protein FtsA"/>
    <property type="match status" value="1"/>
</dbReference>
<evidence type="ECO:0000256" key="1">
    <source>
        <dbReference type="ARBA" id="ARBA00022475"/>
    </source>
</evidence>
<comment type="subcellular location">
    <subcellularLocation>
        <location evidence="5">Cell membrane</location>
        <topology evidence="5">Peripheral membrane protein</topology>
        <orientation evidence="5">Cytoplasmic side</orientation>
    </subcellularLocation>
    <text evidence="5">Localizes to the Z ring in an FtsZ-dependent manner. Targeted to the membrane through a conserved C-terminal amphipathic helix.</text>
</comment>
<keyword evidence="2 5" id="KW-0132">Cell division</keyword>
<evidence type="ECO:0000256" key="3">
    <source>
        <dbReference type="ARBA" id="ARBA00023136"/>
    </source>
</evidence>
<dbReference type="GO" id="GO:0043093">
    <property type="term" value="P:FtsZ-dependent cytokinesis"/>
    <property type="evidence" value="ECO:0007669"/>
    <property type="project" value="UniProtKB-UniRule"/>
</dbReference>
<keyword evidence="3 5" id="KW-0472">Membrane</keyword>
<gene>
    <name evidence="5 8" type="primary">ftsA</name>
    <name evidence="8" type="ORF">MTBBW1_2380006</name>
</gene>
<accession>A0A1W1HE75</accession>
<evidence type="ECO:0000256" key="6">
    <source>
        <dbReference type="PIRNR" id="PIRNR003101"/>
    </source>
</evidence>
<evidence type="ECO:0000256" key="2">
    <source>
        <dbReference type="ARBA" id="ARBA00022618"/>
    </source>
</evidence>
<dbReference type="PANTHER" id="PTHR32432:SF4">
    <property type="entry name" value="CELL DIVISION PROTEIN FTSA"/>
    <property type="match status" value="1"/>
</dbReference>
<keyword evidence="9" id="KW-1185">Reference proteome</keyword>
<keyword evidence="4 5" id="KW-0131">Cell cycle</keyword>
<comment type="similarity">
    <text evidence="5 6">Belongs to the FtsA/MreB family.</text>
</comment>
<proteinExistence type="inferred from homology"/>
<evidence type="ECO:0000313" key="8">
    <source>
        <dbReference type="EMBL" id="SLM30682.1"/>
    </source>
</evidence>
<evidence type="ECO:0000256" key="4">
    <source>
        <dbReference type="ARBA" id="ARBA00023306"/>
    </source>
</evidence>
<dbReference type="SMART" id="SM00842">
    <property type="entry name" value="FtsA"/>
    <property type="match status" value="1"/>
</dbReference>
<dbReference type="InterPro" id="IPR043129">
    <property type="entry name" value="ATPase_NBD"/>
</dbReference>
<dbReference type="GO" id="GO:0009898">
    <property type="term" value="C:cytoplasmic side of plasma membrane"/>
    <property type="evidence" value="ECO:0007669"/>
    <property type="project" value="UniProtKB-UniRule"/>
</dbReference>
<name>A0A1W1HE75_9BACT</name>
<dbReference type="NCBIfam" id="TIGR01174">
    <property type="entry name" value="ftsA"/>
    <property type="match status" value="1"/>
</dbReference>
<dbReference type="InterPro" id="IPR020823">
    <property type="entry name" value="Cell_div_FtsA"/>
</dbReference>
<evidence type="ECO:0000256" key="5">
    <source>
        <dbReference type="HAMAP-Rule" id="MF_02033"/>
    </source>
</evidence>
<dbReference type="AlphaFoldDB" id="A0A1W1HE75"/>
<comment type="function">
    <text evidence="5 6">Cell division protein that is involved in the assembly of the Z ring. May serve as a membrane anchor for the Z ring.</text>
</comment>
<evidence type="ECO:0000313" key="9">
    <source>
        <dbReference type="Proteomes" id="UP000191931"/>
    </source>
</evidence>
<reference evidence="8 9" key="1">
    <citation type="submission" date="2017-03" db="EMBL/GenBank/DDBJ databases">
        <authorList>
            <person name="Afonso C.L."/>
            <person name="Miller P.J."/>
            <person name="Scott M.A."/>
            <person name="Spackman E."/>
            <person name="Goraichik I."/>
            <person name="Dimitrov K.M."/>
            <person name="Suarez D.L."/>
            <person name="Swayne D.E."/>
        </authorList>
    </citation>
    <scope>NUCLEOTIDE SEQUENCE [LARGE SCALE GENOMIC DNA]</scope>
    <source>
        <strain evidence="8">PRJEB14757</strain>
    </source>
</reference>
<dbReference type="PIRSF" id="PIRSF003101">
    <property type="entry name" value="FtsA"/>
    <property type="match status" value="1"/>
</dbReference>
<comment type="subunit">
    <text evidence="5">Self-interacts. Interacts with FtsZ.</text>
</comment>
<protein>
    <recommendedName>
        <fullName evidence="5 6">Cell division protein FtsA</fullName>
    </recommendedName>
</protein>
<dbReference type="GO" id="GO:0032153">
    <property type="term" value="C:cell division site"/>
    <property type="evidence" value="ECO:0007669"/>
    <property type="project" value="UniProtKB-UniRule"/>
</dbReference>
<organism evidence="8 9">
    <name type="scientific">Desulfamplus magnetovallimortis</name>
    <dbReference type="NCBI Taxonomy" id="1246637"/>
    <lineage>
        <taxon>Bacteria</taxon>
        <taxon>Pseudomonadati</taxon>
        <taxon>Thermodesulfobacteriota</taxon>
        <taxon>Desulfobacteria</taxon>
        <taxon>Desulfobacterales</taxon>
        <taxon>Desulfobacteraceae</taxon>
        <taxon>Desulfamplus</taxon>
    </lineage>
</organism>
<sequence>MLCRRANKEEFDLQGEENIIVGLDIGTTKICAVVGELVDGSINIIGMGSHPSIGLRKGAVVNIDSTVESIKKAVQEAEFMAGCEISSVYVGIAGGHIKGFNSHGIIAIKGGEITQLDIDRVIEAASAVAIPMDRETIHIIPQEFIVDDQESIQNPLGMTGVRLETKIHIVTGAVSSARNIIKCCNMANLEVCDIVLESLASGEAVLNREEKDLGCALADIGGGTTDLALFKGNHIKHTFELTLGGHNMTNDLSIGLRTPLAEAEKIKLAHGTCIASHIKPGETIEVKTVGAKESKTVARSIMAEILEPRVEEMFSILKSEIYSNGLENSFPSGIVLTGGSSMLDGIAEVVESVFAVPVRIGQPENIGGLKDVVKNPAFATGVGLVIYGSKNSSTIPLKKDNSVSFSKLLERMKQWFKDIL</sequence>